<feature type="compositionally biased region" description="Polar residues" evidence="1">
    <location>
        <begin position="260"/>
        <end position="278"/>
    </location>
</feature>
<evidence type="ECO:0000313" key="2">
    <source>
        <dbReference type="EMBL" id="CAD7229295.1"/>
    </source>
</evidence>
<gene>
    <name evidence="2" type="ORF">CTOB1V02_LOCUS7168</name>
</gene>
<feature type="region of interest" description="Disordered" evidence="1">
    <location>
        <begin position="239"/>
        <end position="278"/>
    </location>
</feature>
<proteinExistence type="predicted"/>
<organism evidence="2">
    <name type="scientific">Cyprideis torosa</name>
    <dbReference type="NCBI Taxonomy" id="163714"/>
    <lineage>
        <taxon>Eukaryota</taxon>
        <taxon>Metazoa</taxon>
        <taxon>Ecdysozoa</taxon>
        <taxon>Arthropoda</taxon>
        <taxon>Crustacea</taxon>
        <taxon>Oligostraca</taxon>
        <taxon>Ostracoda</taxon>
        <taxon>Podocopa</taxon>
        <taxon>Podocopida</taxon>
        <taxon>Cytherocopina</taxon>
        <taxon>Cytheroidea</taxon>
        <taxon>Cytherideidae</taxon>
        <taxon>Cyprideis</taxon>
    </lineage>
</organism>
<accession>A0A7R8WIA4</accession>
<feature type="non-terminal residue" evidence="2">
    <location>
        <position position="1"/>
    </location>
</feature>
<feature type="compositionally biased region" description="Basic and acidic residues" evidence="1">
    <location>
        <begin position="198"/>
        <end position="222"/>
    </location>
</feature>
<evidence type="ECO:0000256" key="1">
    <source>
        <dbReference type="SAM" id="MobiDB-lite"/>
    </source>
</evidence>
<feature type="compositionally biased region" description="Acidic residues" evidence="1">
    <location>
        <begin position="38"/>
        <end position="47"/>
    </location>
</feature>
<feature type="region of interest" description="Disordered" evidence="1">
    <location>
        <begin position="25"/>
        <end position="91"/>
    </location>
</feature>
<feature type="compositionally biased region" description="Basic and acidic residues" evidence="1">
    <location>
        <begin position="72"/>
        <end position="81"/>
    </location>
</feature>
<protein>
    <submittedName>
        <fullName evidence="2">Uncharacterized protein</fullName>
    </submittedName>
</protein>
<dbReference type="EMBL" id="OB661981">
    <property type="protein sequence ID" value="CAD7229295.1"/>
    <property type="molecule type" value="Genomic_DNA"/>
</dbReference>
<sequence>RSMEDFRSKRSTLSSQELMTLLALLNERRNRMNGPRYDDDDSSEEMDGPPPPPEYFYDRPEDDDDSDEDSREPERWEETYSRRRRVDPRMYRYPLRRSGVPVFLDYGENKRTLLKRSFGKRALRKRTFGKRSFYGTPRMGPDMAEYYDSGEPGDSGESGEDDGGPYGPDFRPYVEGENGPSSEEQDDSGEDENADSGSQEHDQGPPRPSAFRERSIKEEEWRRRKRIIPVPQIYKKKRMALKKRGPVATSGVAPGLNEGNVHNSVQQDKSGIQSQYSM</sequence>
<feature type="compositionally biased region" description="Acidic residues" evidence="1">
    <location>
        <begin position="60"/>
        <end position="71"/>
    </location>
</feature>
<dbReference type="AlphaFoldDB" id="A0A7R8WIA4"/>
<feature type="compositionally biased region" description="Acidic residues" evidence="1">
    <location>
        <begin position="183"/>
        <end position="194"/>
    </location>
</feature>
<name>A0A7R8WIA4_9CRUS</name>
<reference evidence="2" key="1">
    <citation type="submission" date="2020-11" db="EMBL/GenBank/DDBJ databases">
        <authorList>
            <person name="Tran Van P."/>
        </authorList>
    </citation>
    <scope>NUCLEOTIDE SEQUENCE</scope>
</reference>
<feature type="region of interest" description="Disordered" evidence="1">
    <location>
        <begin position="129"/>
        <end position="227"/>
    </location>
</feature>